<dbReference type="EMBL" id="LUGG01000001">
    <property type="protein sequence ID" value="OBZ79866.1"/>
    <property type="molecule type" value="Genomic_DNA"/>
</dbReference>
<protein>
    <submittedName>
        <fullName evidence="2">Uncharacterized protein</fullName>
    </submittedName>
</protein>
<keyword evidence="3" id="KW-1185">Reference proteome</keyword>
<name>A0A1C7MTZ0_GRIFR</name>
<dbReference type="PANTHER" id="PTHR21535:SF90">
    <property type="entry name" value="CORA METAL ION TRANSPORTER"/>
    <property type="match status" value="1"/>
</dbReference>
<comment type="caution">
    <text evidence="2">The sequence shown here is derived from an EMBL/GenBank/DDBJ whole genome shotgun (WGS) entry which is preliminary data.</text>
</comment>
<dbReference type="STRING" id="5627.A0A1C7MTZ0"/>
<sequence>MGVGTGTEEDLDVFVYMGDVQDHILTLQQALAHYERALSQSHPTYLSQLRLSVSQAKSGTDQAVVILTTVSLAVVCVQTLIGLPSMNVQWSSSLFTEASCDTDS</sequence>
<feature type="transmembrane region" description="Helical" evidence="1">
    <location>
        <begin position="63"/>
        <end position="83"/>
    </location>
</feature>
<proteinExistence type="predicted"/>
<dbReference type="GO" id="GO:0016020">
    <property type="term" value="C:membrane"/>
    <property type="evidence" value="ECO:0007669"/>
    <property type="project" value="TreeGrafter"/>
</dbReference>
<reference evidence="2 3" key="1">
    <citation type="submission" date="2016-03" db="EMBL/GenBank/DDBJ databases">
        <title>Whole genome sequencing of Grifola frondosa 9006-11.</title>
        <authorList>
            <person name="Min B."/>
            <person name="Park H."/>
            <person name="Kim J.-G."/>
            <person name="Cho H."/>
            <person name="Oh Y.-L."/>
            <person name="Kong W.-S."/>
            <person name="Choi I.-G."/>
        </authorList>
    </citation>
    <scope>NUCLEOTIDE SEQUENCE [LARGE SCALE GENOMIC DNA]</scope>
    <source>
        <strain evidence="2 3">9006-11</strain>
    </source>
</reference>
<keyword evidence="1" id="KW-1133">Transmembrane helix</keyword>
<dbReference type="Proteomes" id="UP000092993">
    <property type="component" value="Unassembled WGS sequence"/>
</dbReference>
<organism evidence="2 3">
    <name type="scientific">Grifola frondosa</name>
    <name type="common">Maitake</name>
    <name type="synonym">Polyporus frondosus</name>
    <dbReference type="NCBI Taxonomy" id="5627"/>
    <lineage>
        <taxon>Eukaryota</taxon>
        <taxon>Fungi</taxon>
        <taxon>Dikarya</taxon>
        <taxon>Basidiomycota</taxon>
        <taxon>Agaricomycotina</taxon>
        <taxon>Agaricomycetes</taxon>
        <taxon>Polyporales</taxon>
        <taxon>Grifolaceae</taxon>
        <taxon>Grifola</taxon>
    </lineage>
</organism>
<dbReference type="GO" id="GO:0010961">
    <property type="term" value="P:intracellular magnesium ion homeostasis"/>
    <property type="evidence" value="ECO:0007669"/>
    <property type="project" value="TreeGrafter"/>
</dbReference>
<keyword evidence="1" id="KW-0472">Membrane</keyword>
<dbReference type="Gene3D" id="1.20.58.340">
    <property type="entry name" value="Magnesium transport protein CorA, transmembrane region"/>
    <property type="match status" value="1"/>
</dbReference>
<accession>A0A1C7MTZ0</accession>
<evidence type="ECO:0000313" key="2">
    <source>
        <dbReference type="EMBL" id="OBZ79866.1"/>
    </source>
</evidence>
<dbReference type="GO" id="GO:0015095">
    <property type="term" value="F:magnesium ion transmembrane transporter activity"/>
    <property type="evidence" value="ECO:0007669"/>
    <property type="project" value="TreeGrafter"/>
</dbReference>
<dbReference type="OrthoDB" id="29879at2759"/>
<dbReference type="PANTHER" id="PTHR21535">
    <property type="entry name" value="MAGNESIUM AND COBALT TRANSPORT PROTEIN/MITOCHONDRIAL IMPORT INNER MEMBRANE TRANSLOCASE SUBUNIT TIM8"/>
    <property type="match status" value="1"/>
</dbReference>
<evidence type="ECO:0000256" key="1">
    <source>
        <dbReference type="SAM" id="Phobius"/>
    </source>
</evidence>
<evidence type="ECO:0000313" key="3">
    <source>
        <dbReference type="Proteomes" id="UP000092993"/>
    </source>
</evidence>
<keyword evidence="1" id="KW-0812">Transmembrane</keyword>
<gene>
    <name evidence="2" type="ORF">A0H81_01058</name>
</gene>
<dbReference type="AlphaFoldDB" id="A0A1C7MTZ0"/>